<feature type="disulfide bond" evidence="6">
    <location>
        <begin position="708"/>
        <end position="717"/>
    </location>
</feature>
<dbReference type="PROSITE" id="PS50026">
    <property type="entry name" value="EGF_3"/>
    <property type="match status" value="3"/>
</dbReference>
<dbReference type="InterPro" id="IPR000033">
    <property type="entry name" value="LDLR_classB_rpt"/>
</dbReference>
<evidence type="ECO:0000256" key="5">
    <source>
        <dbReference type="ARBA" id="ARBA00023180"/>
    </source>
</evidence>
<dbReference type="PROSITE" id="PS00022">
    <property type="entry name" value="EGF_1"/>
    <property type="match status" value="3"/>
</dbReference>
<keyword evidence="8" id="KW-1133">Transmembrane helix</keyword>
<feature type="repeat" description="LDL-receptor class B" evidence="7">
    <location>
        <begin position="121"/>
        <end position="163"/>
    </location>
</feature>
<dbReference type="Gene3D" id="2.120.10.30">
    <property type="entry name" value="TolB, C-terminal domain"/>
    <property type="match status" value="3"/>
</dbReference>
<keyword evidence="1 6" id="KW-0245">EGF-like domain</keyword>
<feature type="disulfide bond" evidence="6">
    <location>
        <begin position="632"/>
        <end position="641"/>
    </location>
</feature>
<keyword evidence="3" id="KW-0677">Repeat</keyword>
<dbReference type="CDD" id="cd00053">
    <property type="entry name" value="EGF"/>
    <property type="match status" value="1"/>
</dbReference>
<evidence type="ECO:0000256" key="7">
    <source>
        <dbReference type="PROSITE-ProRule" id="PRU00461"/>
    </source>
</evidence>
<feature type="repeat" description="LDL-receptor class B" evidence="7">
    <location>
        <begin position="164"/>
        <end position="208"/>
    </location>
</feature>
<dbReference type="AlphaFoldDB" id="A0AAD9NCR8"/>
<reference evidence="10" key="1">
    <citation type="journal article" date="2023" name="Mol. Biol. Evol.">
        <title>Third-Generation Sequencing Reveals the Adaptive Role of the Epigenome in Three Deep-Sea Polychaetes.</title>
        <authorList>
            <person name="Perez M."/>
            <person name="Aroh O."/>
            <person name="Sun Y."/>
            <person name="Lan Y."/>
            <person name="Juniper S.K."/>
            <person name="Young C.R."/>
            <person name="Angers B."/>
            <person name="Qian P.Y."/>
        </authorList>
    </citation>
    <scope>NUCLEOTIDE SEQUENCE</scope>
    <source>
        <strain evidence="10">P08H-3</strain>
    </source>
</reference>
<dbReference type="FunFam" id="2.10.25.10:FF:000472">
    <property type="entry name" value="Uncharacterized protein, isoform A"/>
    <property type="match status" value="1"/>
</dbReference>
<dbReference type="EMBL" id="JAODUP010000074">
    <property type="protein sequence ID" value="KAK2163793.1"/>
    <property type="molecule type" value="Genomic_DNA"/>
</dbReference>
<dbReference type="PROSITE" id="PS01187">
    <property type="entry name" value="EGF_CA"/>
    <property type="match status" value="1"/>
</dbReference>
<accession>A0AAD9NCR8</accession>
<keyword evidence="4 6" id="KW-1015">Disulfide bond</keyword>
<dbReference type="InterPro" id="IPR014756">
    <property type="entry name" value="Ig_E-set"/>
</dbReference>
<dbReference type="SMART" id="SM00181">
    <property type="entry name" value="EGF"/>
    <property type="match status" value="3"/>
</dbReference>
<evidence type="ECO:0000256" key="1">
    <source>
        <dbReference type="ARBA" id="ARBA00022536"/>
    </source>
</evidence>
<evidence type="ECO:0000256" key="3">
    <source>
        <dbReference type="ARBA" id="ARBA00022737"/>
    </source>
</evidence>
<feature type="transmembrane region" description="Helical" evidence="8">
    <location>
        <begin position="1104"/>
        <end position="1129"/>
    </location>
</feature>
<dbReference type="Pfam" id="PF00058">
    <property type="entry name" value="Ldl_recept_b"/>
    <property type="match status" value="3"/>
</dbReference>
<feature type="repeat" description="LDL-receptor class B" evidence="7">
    <location>
        <begin position="209"/>
        <end position="251"/>
    </location>
</feature>
<dbReference type="CDD" id="cd00054">
    <property type="entry name" value="EGF_CA"/>
    <property type="match status" value="2"/>
</dbReference>
<dbReference type="Pfam" id="PF01833">
    <property type="entry name" value="TIG"/>
    <property type="match status" value="2"/>
</dbReference>
<evidence type="ECO:0000313" key="10">
    <source>
        <dbReference type="EMBL" id="KAK2163793.1"/>
    </source>
</evidence>
<dbReference type="SMART" id="SM00179">
    <property type="entry name" value="EGF_CA"/>
    <property type="match status" value="2"/>
</dbReference>
<protein>
    <recommendedName>
        <fullName evidence="9">EGF-like domain-containing protein</fullName>
    </recommendedName>
</protein>
<dbReference type="InterPro" id="IPR009030">
    <property type="entry name" value="Growth_fac_rcpt_cys_sf"/>
</dbReference>
<dbReference type="PANTHER" id="PTHR46513">
    <property type="entry name" value="VITELLOGENIN RECEPTOR-LIKE PROTEIN-RELATED-RELATED"/>
    <property type="match status" value="1"/>
</dbReference>
<feature type="domain" description="EGF-like" evidence="9">
    <location>
        <begin position="682"/>
        <end position="718"/>
    </location>
</feature>
<dbReference type="SUPFAM" id="SSF81296">
    <property type="entry name" value="E set domains"/>
    <property type="match status" value="2"/>
</dbReference>
<feature type="repeat" description="LDL-receptor class B" evidence="7">
    <location>
        <begin position="485"/>
        <end position="526"/>
    </location>
</feature>
<evidence type="ECO:0000259" key="9">
    <source>
        <dbReference type="PROSITE" id="PS50026"/>
    </source>
</evidence>
<dbReference type="FunFam" id="2.120.10.30:FF:000241">
    <property type="entry name" value="Low-density lipoprotein receptor-related protein 6"/>
    <property type="match status" value="1"/>
</dbReference>
<evidence type="ECO:0000256" key="6">
    <source>
        <dbReference type="PROSITE-ProRule" id="PRU00076"/>
    </source>
</evidence>
<proteinExistence type="predicted"/>
<name>A0AAD9NCR8_9ANNE</name>
<dbReference type="InterPro" id="IPR050778">
    <property type="entry name" value="Cueball_EGF_LRP_Nidogen"/>
</dbReference>
<dbReference type="GO" id="GO:0042063">
    <property type="term" value="P:gliogenesis"/>
    <property type="evidence" value="ECO:0007669"/>
    <property type="project" value="UniProtKB-ARBA"/>
</dbReference>
<feature type="disulfide bond" evidence="6">
    <location>
        <begin position="670"/>
        <end position="679"/>
    </location>
</feature>
<dbReference type="Proteomes" id="UP001208570">
    <property type="component" value="Unassembled WGS sequence"/>
</dbReference>
<dbReference type="InterPro" id="IPR000742">
    <property type="entry name" value="EGF"/>
</dbReference>
<dbReference type="PROSITE" id="PS00010">
    <property type="entry name" value="ASX_HYDROXYL"/>
    <property type="match status" value="1"/>
</dbReference>
<keyword evidence="5" id="KW-0325">Glycoprotein</keyword>
<feature type="domain" description="EGF-like" evidence="9">
    <location>
        <begin position="606"/>
        <end position="642"/>
    </location>
</feature>
<evidence type="ECO:0000256" key="4">
    <source>
        <dbReference type="ARBA" id="ARBA00023157"/>
    </source>
</evidence>
<comment type="caution">
    <text evidence="6">Lacks conserved residue(s) required for the propagation of feature annotation.</text>
</comment>
<keyword evidence="8" id="KW-0812">Transmembrane</keyword>
<dbReference type="SUPFAM" id="SSF57184">
    <property type="entry name" value="Growth factor receptor domain"/>
    <property type="match status" value="1"/>
</dbReference>
<feature type="repeat" description="LDL-receptor class B" evidence="7">
    <location>
        <begin position="79"/>
        <end position="120"/>
    </location>
</feature>
<dbReference type="PROSITE" id="PS51120">
    <property type="entry name" value="LDLRB"/>
    <property type="match status" value="6"/>
</dbReference>
<dbReference type="FunFam" id="2.10.25.10:FF:000230">
    <property type="entry name" value="Delta-like protein"/>
    <property type="match status" value="1"/>
</dbReference>
<dbReference type="SUPFAM" id="SSF63825">
    <property type="entry name" value="YWTD domain"/>
    <property type="match status" value="2"/>
</dbReference>
<dbReference type="GO" id="GO:0005886">
    <property type="term" value="C:plasma membrane"/>
    <property type="evidence" value="ECO:0007669"/>
    <property type="project" value="UniProtKB-ARBA"/>
</dbReference>
<feature type="repeat" description="LDL-receptor class B" evidence="7">
    <location>
        <begin position="442"/>
        <end position="484"/>
    </location>
</feature>
<dbReference type="InterPro" id="IPR001881">
    <property type="entry name" value="EGF-like_Ca-bd_dom"/>
</dbReference>
<keyword evidence="2" id="KW-0732">Signal</keyword>
<sequence>MAKHWLLAASGRWRFQTGQFEWDLHRDFEKVAFRADLFFVATSEFIRYFNMSDPDDPGSYIPLENLHTPVAIDYDPVEDYVYWTDVGRKTISRARSNGDGQQVLHNGVVSADGLTLDLDSRMMYWTSSGNDTIERSTLDGNDRKILINTEIEEPRAILLHKQQNKMYWTDWGPSIRRIQRANLDGSDREVLVNTTLMNPFGLALDIPRQRMYWAEAWLDNFESSALDGDDRQLIYHEDGVNPFSIALRDILLVGDIHEIRQVNLDVEKHLGEVISATLKDPVPLAIDYDPNKDIIYWCDILSKSIRSVHRDGSGLSSNDNKPFWKYVKAKRQDSVGLASIIDKGTLHTSSQAMAGILNEQFKSVFTKGGDTTNIPALEAGQYPDIPRLSIDVHGTHKLLNQSLGPGRAAQRGTQRIWAIGELALVTENVTYPASLALSWETNELFWADSEIRVIEKLDLSTNKRTIIIHTTLLTPRGIALHKSNKTVYWTDATLGWIQRASYDGEDRETVIGGLETPTAIVLDIENDFMYWNEYGASKIMIASLNGKNARKLASPINSLSMTILGSYIYWTDNNKNFTGRANRYTGKDFSVVLMRERFMGIRILEGIIDCSHSPCINGGSCTDNINGHTCQCVEGFTGKNCQTDIDDCGSDPCQNRGTCVDQINEYVCICGPKFTGKHCEKVMNPCTSSPCWHNGVCGVTDNKIVCSCRDGWFGDICQFDSLMIDTISPQVGPVAGGTNITISGIYFPSSGAQVTIGSIARCRTLSSNITTIIAMTPSVNGIHSEKENQISISFPGRKLDFSTSYIFVYKANPSVTSVYPLETINRGGTRLTVTGNNFDAVEKPVLKVDKVDQMVSVSGTSVSVINETIVTYYEDCTSATKIKLICITPDIDISDTMIFTDDSISGERKRRDLTDQQVRVRQKREVRIEIRHRLYIGIILDGVGKFENLSANVDTRNYGRLSVTSTPEFHGSSEDEVFKFTSGQPIGIKGKNIDRLSREDYRVDISSGQCQILEITDNKLQCMPPQKEPPKDKRSSSKGHLILVCSKHFAASLVCRAIRDAYLNTFRKPEQFPEGTPNLSNYPTIHVGTRIKEPVGYLKYPFQMILYIGIGVSSVVVIIAMIVIVVICVRRKSAKRRSNEERQQIGDGRDVSAIELPPVDARSVMGFSAFNTSI</sequence>
<gene>
    <name evidence="10" type="ORF">LSH36_74g10031</name>
</gene>
<evidence type="ECO:0000256" key="2">
    <source>
        <dbReference type="ARBA" id="ARBA00022729"/>
    </source>
</evidence>
<organism evidence="10 11">
    <name type="scientific">Paralvinella palmiformis</name>
    <dbReference type="NCBI Taxonomy" id="53620"/>
    <lineage>
        <taxon>Eukaryota</taxon>
        <taxon>Metazoa</taxon>
        <taxon>Spiralia</taxon>
        <taxon>Lophotrochozoa</taxon>
        <taxon>Annelida</taxon>
        <taxon>Polychaeta</taxon>
        <taxon>Sedentaria</taxon>
        <taxon>Canalipalpata</taxon>
        <taxon>Terebellida</taxon>
        <taxon>Terebelliformia</taxon>
        <taxon>Alvinellidae</taxon>
        <taxon>Paralvinella</taxon>
    </lineage>
</organism>
<dbReference type="GO" id="GO:0000902">
    <property type="term" value="P:cell morphogenesis"/>
    <property type="evidence" value="ECO:0007669"/>
    <property type="project" value="UniProtKB-ARBA"/>
</dbReference>
<dbReference type="Gene3D" id="2.10.25.10">
    <property type="entry name" value="Laminin"/>
    <property type="match status" value="3"/>
</dbReference>
<dbReference type="GO" id="GO:0048666">
    <property type="term" value="P:neuron development"/>
    <property type="evidence" value="ECO:0007669"/>
    <property type="project" value="UniProtKB-ARBA"/>
</dbReference>
<dbReference type="GO" id="GO:0005509">
    <property type="term" value="F:calcium ion binding"/>
    <property type="evidence" value="ECO:0007669"/>
    <property type="project" value="InterPro"/>
</dbReference>
<comment type="caution">
    <text evidence="10">The sequence shown here is derived from an EMBL/GenBank/DDBJ whole genome shotgun (WGS) entry which is preliminary data.</text>
</comment>
<keyword evidence="8" id="KW-0472">Membrane</keyword>
<dbReference type="PROSITE" id="PS01186">
    <property type="entry name" value="EGF_2"/>
    <property type="match status" value="2"/>
</dbReference>
<evidence type="ECO:0000313" key="11">
    <source>
        <dbReference type="Proteomes" id="UP001208570"/>
    </source>
</evidence>
<keyword evidence="11" id="KW-1185">Reference proteome</keyword>
<dbReference type="InterPro" id="IPR002909">
    <property type="entry name" value="IPT_dom"/>
</dbReference>
<dbReference type="SMART" id="SM00429">
    <property type="entry name" value="IPT"/>
    <property type="match status" value="2"/>
</dbReference>
<dbReference type="InterPro" id="IPR000152">
    <property type="entry name" value="EGF-type_Asp/Asn_hydroxyl_site"/>
</dbReference>
<dbReference type="Pfam" id="PF00008">
    <property type="entry name" value="EGF"/>
    <property type="match status" value="2"/>
</dbReference>
<feature type="domain" description="EGF-like" evidence="9">
    <location>
        <begin position="644"/>
        <end position="680"/>
    </location>
</feature>
<dbReference type="Gene3D" id="2.60.40.10">
    <property type="entry name" value="Immunoglobulins"/>
    <property type="match status" value="2"/>
</dbReference>
<evidence type="ECO:0000256" key="8">
    <source>
        <dbReference type="SAM" id="Phobius"/>
    </source>
</evidence>
<dbReference type="CDD" id="cd00102">
    <property type="entry name" value="IPT"/>
    <property type="match status" value="1"/>
</dbReference>
<dbReference type="InterPro" id="IPR018097">
    <property type="entry name" value="EGF_Ca-bd_CS"/>
</dbReference>
<dbReference type="InterPro" id="IPR011042">
    <property type="entry name" value="6-blade_b-propeller_TolB-like"/>
</dbReference>
<dbReference type="InterPro" id="IPR013783">
    <property type="entry name" value="Ig-like_fold"/>
</dbReference>
<dbReference type="SMART" id="SM00135">
    <property type="entry name" value="LY"/>
    <property type="match status" value="8"/>
</dbReference>